<accession>A0A4R3MRN4</accession>
<evidence type="ECO:0008006" key="3">
    <source>
        <dbReference type="Google" id="ProtNLM"/>
    </source>
</evidence>
<sequence>MGAMEGKNDELFEKNLSQAKASLFLEGLEVKGQNEQLVRDYLHGKLSKKQFHEQLLRNIGHE</sequence>
<organism evidence="1 2">
    <name type="scientific">Melghiribacillus thermohalophilus</name>
    <dbReference type="NCBI Taxonomy" id="1324956"/>
    <lineage>
        <taxon>Bacteria</taxon>
        <taxon>Bacillati</taxon>
        <taxon>Bacillota</taxon>
        <taxon>Bacilli</taxon>
        <taxon>Bacillales</taxon>
        <taxon>Bacillaceae</taxon>
        <taxon>Melghiribacillus</taxon>
    </lineage>
</organism>
<dbReference type="Proteomes" id="UP000294650">
    <property type="component" value="Unassembled WGS sequence"/>
</dbReference>
<evidence type="ECO:0000313" key="2">
    <source>
        <dbReference type="Proteomes" id="UP000294650"/>
    </source>
</evidence>
<dbReference type="AlphaFoldDB" id="A0A4R3MRN4"/>
<keyword evidence="2" id="KW-1185">Reference proteome</keyword>
<protein>
    <recommendedName>
        <fullName evidence="3">Antitoxin VbhA domain-containing protein</fullName>
    </recommendedName>
</protein>
<dbReference type="EMBL" id="SMAN01000020">
    <property type="protein sequence ID" value="TCT18904.1"/>
    <property type="molecule type" value="Genomic_DNA"/>
</dbReference>
<proteinExistence type="predicted"/>
<comment type="caution">
    <text evidence="1">The sequence shown here is derived from an EMBL/GenBank/DDBJ whole genome shotgun (WGS) entry which is preliminary data.</text>
</comment>
<name>A0A4R3MRN4_9BACI</name>
<gene>
    <name evidence="1" type="ORF">EDD68_1207</name>
</gene>
<reference evidence="1 2" key="1">
    <citation type="submission" date="2019-03" db="EMBL/GenBank/DDBJ databases">
        <title>Genomic Encyclopedia of Type Strains, Phase IV (KMG-IV): sequencing the most valuable type-strain genomes for metagenomic binning, comparative biology and taxonomic classification.</title>
        <authorList>
            <person name="Goeker M."/>
        </authorList>
    </citation>
    <scope>NUCLEOTIDE SEQUENCE [LARGE SCALE GENOMIC DNA]</scope>
    <source>
        <strain evidence="1 2">DSM 25894</strain>
    </source>
</reference>
<evidence type="ECO:0000313" key="1">
    <source>
        <dbReference type="EMBL" id="TCT18904.1"/>
    </source>
</evidence>